<evidence type="ECO:0000256" key="2">
    <source>
        <dbReference type="ARBA" id="ARBA00023002"/>
    </source>
</evidence>
<dbReference type="PANTHER" id="PTHR10204">
    <property type="entry name" value="NAD P H OXIDOREDUCTASE-RELATED"/>
    <property type="match status" value="1"/>
</dbReference>
<feature type="domain" description="Flavodoxin-like fold" evidence="4">
    <location>
        <begin position="3"/>
        <end position="179"/>
    </location>
</feature>
<sequence>MTRILVIIGTPIADALNHALAESYAAAATTAGADVRTIDLARDPVPGTPTTRSELRMPRPDHPDDAPLPPAVAAYLDDVTWADHLVFFYPQWWGTYPAALKSFIDRVFLSGFAFRYRPTGRLWDRLLTGRTARIVMTMDSPRLWNRLVYRNASETSLARATLWYCGVRTVGVTRFGEVRHAGPGVREGWLRQMARLGSRDAAACVRRKAGVPALA</sequence>
<feature type="compositionally biased region" description="Basic and acidic residues" evidence="3">
    <location>
        <begin position="53"/>
        <end position="63"/>
    </location>
</feature>
<dbReference type="EMBL" id="JARXVQ010000001">
    <property type="protein sequence ID" value="MDH6180044.1"/>
    <property type="molecule type" value="Genomic_DNA"/>
</dbReference>
<protein>
    <submittedName>
        <fullName evidence="5">NAD(P)H dehydrogenase (Quinone)</fullName>
        <ecNumber evidence="5">1.6.5.2</ecNumber>
    </submittedName>
</protein>
<dbReference type="Proteomes" id="UP001160142">
    <property type="component" value="Unassembled WGS sequence"/>
</dbReference>
<accession>A0ABT6KJ92</accession>
<dbReference type="InterPro" id="IPR051545">
    <property type="entry name" value="NAD(P)H_dehydrogenase_qn"/>
</dbReference>
<name>A0ABT6KJ92_9MICO</name>
<keyword evidence="6" id="KW-1185">Reference proteome</keyword>
<dbReference type="Pfam" id="PF02525">
    <property type="entry name" value="Flavodoxin_2"/>
    <property type="match status" value="1"/>
</dbReference>
<evidence type="ECO:0000256" key="3">
    <source>
        <dbReference type="SAM" id="MobiDB-lite"/>
    </source>
</evidence>
<dbReference type="EC" id="1.6.5.2" evidence="5"/>
<dbReference type="InterPro" id="IPR003680">
    <property type="entry name" value="Flavodoxin_fold"/>
</dbReference>
<dbReference type="PANTHER" id="PTHR10204:SF34">
    <property type="entry name" value="NAD(P)H DEHYDROGENASE [QUINONE] 1 ISOFORM 1"/>
    <property type="match status" value="1"/>
</dbReference>
<evidence type="ECO:0000313" key="5">
    <source>
        <dbReference type="EMBL" id="MDH6180044.1"/>
    </source>
</evidence>
<dbReference type="GO" id="GO:0003955">
    <property type="term" value="F:NAD(P)H dehydrogenase (quinone) activity"/>
    <property type="evidence" value="ECO:0007669"/>
    <property type="project" value="UniProtKB-EC"/>
</dbReference>
<feature type="region of interest" description="Disordered" evidence="3">
    <location>
        <begin position="40"/>
        <end position="63"/>
    </location>
</feature>
<evidence type="ECO:0000256" key="1">
    <source>
        <dbReference type="ARBA" id="ARBA00006252"/>
    </source>
</evidence>
<dbReference type="InterPro" id="IPR029039">
    <property type="entry name" value="Flavoprotein-like_sf"/>
</dbReference>
<dbReference type="Gene3D" id="3.40.50.360">
    <property type="match status" value="1"/>
</dbReference>
<proteinExistence type="inferred from homology"/>
<evidence type="ECO:0000313" key="6">
    <source>
        <dbReference type="Proteomes" id="UP001160142"/>
    </source>
</evidence>
<reference evidence="5 6" key="1">
    <citation type="submission" date="2023-04" db="EMBL/GenBank/DDBJ databases">
        <title>Genome Encyclopedia of Bacteria and Archaea VI: Functional Genomics of Type Strains.</title>
        <authorList>
            <person name="Whitman W."/>
        </authorList>
    </citation>
    <scope>NUCLEOTIDE SEQUENCE [LARGE SCALE GENOMIC DNA]</scope>
    <source>
        <strain evidence="5 6">SG_E_30_P1</strain>
    </source>
</reference>
<dbReference type="RefSeq" id="WP_322132412.1">
    <property type="nucleotide sequence ID" value="NZ_CP085036.1"/>
</dbReference>
<evidence type="ECO:0000259" key="4">
    <source>
        <dbReference type="Pfam" id="PF02525"/>
    </source>
</evidence>
<comment type="caution">
    <text evidence="5">The sequence shown here is derived from an EMBL/GenBank/DDBJ whole genome shotgun (WGS) entry which is preliminary data.</text>
</comment>
<organism evidence="5 6">
    <name type="scientific">Antiquaquibacter oligotrophicus</name>
    <dbReference type="NCBI Taxonomy" id="2880260"/>
    <lineage>
        <taxon>Bacteria</taxon>
        <taxon>Bacillati</taxon>
        <taxon>Actinomycetota</taxon>
        <taxon>Actinomycetes</taxon>
        <taxon>Micrococcales</taxon>
        <taxon>Microbacteriaceae</taxon>
        <taxon>Antiquaquibacter</taxon>
    </lineage>
</organism>
<keyword evidence="2 5" id="KW-0560">Oxidoreductase</keyword>
<comment type="similarity">
    <text evidence="1">Belongs to the NAD(P)H dehydrogenase (quinone) family.</text>
</comment>
<dbReference type="SUPFAM" id="SSF52218">
    <property type="entry name" value="Flavoproteins"/>
    <property type="match status" value="1"/>
</dbReference>
<gene>
    <name evidence="5" type="ORF">M2152_000226</name>
</gene>